<dbReference type="Pfam" id="PF05736">
    <property type="entry name" value="OprF"/>
    <property type="match status" value="1"/>
</dbReference>
<protein>
    <submittedName>
        <fullName evidence="2">Outer membrane protein X</fullName>
    </submittedName>
</protein>
<evidence type="ECO:0000313" key="2">
    <source>
        <dbReference type="EMBL" id="SHG98473.1"/>
    </source>
</evidence>
<feature type="domain" description="Outer membrane porin F N-terminal" evidence="1">
    <location>
        <begin position="5"/>
        <end position="126"/>
    </location>
</feature>
<dbReference type="STRING" id="229205.SAMN05444372_112116"/>
<gene>
    <name evidence="2" type="ORF">SAMN05444372_112116</name>
</gene>
<dbReference type="InterPro" id="IPR011250">
    <property type="entry name" value="OMP/PagP_B-barrel"/>
</dbReference>
<dbReference type="RefSeq" id="WP_073021260.1">
    <property type="nucleotide sequence ID" value="NZ_FQWF01000012.1"/>
</dbReference>
<keyword evidence="3" id="KW-1185">Reference proteome</keyword>
<evidence type="ECO:0000259" key="1">
    <source>
        <dbReference type="Pfam" id="PF05736"/>
    </source>
</evidence>
<evidence type="ECO:0000313" key="3">
    <source>
        <dbReference type="Proteomes" id="UP000184020"/>
    </source>
</evidence>
<dbReference type="OrthoDB" id="1161695at2"/>
<proteinExistence type="predicted"/>
<dbReference type="EMBL" id="FQWF01000012">
    <property type="protein sequence ID" value="SHG98473.1"/>
    <property type="molecule type" value="Genomic_DNA"/>
</dbReference>
<dbReference type="SUPFAM" id="SSF56925">
    <property type="entry name" value="OMPA-like"/>
    <property type="match status" value="1"/>
</dbReference>
<dbReference type="InterPro" id="IPR008722">
    <property type="entry name" value="OprF_membrane_N"/>
</dbReference>
<sequence length="198" mass="20858">MKKIILAAIAVLAFANGHSQVEGKFRVGLDLGYTVPSNGGGGILFSIEPKYNIKDNMNVGLRIGAAAMVRDINTQGESTSAKISANGSYVGTYDYYFNKSGSSFVPYIGGGAGFYSIANVEFDNVQSSNDTVGLDASGKFGGLVRGGFEYGKFRMGLEYNLVPKSTLQNISGAEVGTIANSYLGIHLGFYIGGGKWGK</sequence>
<name>A0A1M5PB65_9FLAO</name>
<dbReference type="Proteomes" id="UP000184020">
    <property type="component" value="Unassembled WGS sequence"/>
</dbReference>
<reference evidence="3" key="1">
    <citation type="submission" date="2016-11" db="EMBL/GenBank/DDBJ databases">
        <authorList>
            <person name="Varghese N."/>
            <person name="Submissions S."/>
        </authorList>
    </citation>
    <scope>NUCLEOTIDE SEQUENCE [LARGE SCALE GENOMIC DNA]</scope>
    <source>
        <strain evidence="3">DSM 17659</strain>
    </source>
</reference>
<dbReference type="AlphaFoldDB" id="A0A1M5PB65"/>
<organism evidence="2 3">
    <name type="scientific">Flavobacterium micromati</name>
    <dbReference type="NCBI Taxonomy" id="229205"/>
    <lineage>
        <taxon>Bacteria</taxon>
        <taxon>Pseudomonadati</taxon>
        <taxon>Bacteroidota</taxon>
        <taxon>Flavobacteriia</taxon>
        <taxon>Flavobacteriales</taxon>
        <taxon>Flavobacteriaceae</taxon>
        <taxon>Flavobacterium</taxon>
    </lineage>
</organism>
<dbReference type="Gene3D" id="2.40.160.20">
    <property type="match status" value="1"/>
</dbReference>
<accession>A0A1M5PB65</accession>